<dbReference type="AlphaFoldDB" id="A0A2H0RAQ0"/>
<evidence type="ECO:0000256" key="2">
    <source>
        <dbReference type="ARBA" id="ARBA00022475"/>
    </source>
</evidence>
<feature type="transmembrane region" description="Helical" evidence="8">
    <location>
        <begin position="351"/>
        <end position="368"/>
    </location>
</feature>
<evidence type="ECO:0000256" key="7">
    <source>
        <dbReference type="ARBA" id="ARBA00023136"/>
    </source>
</evidence>
<feature type="transmembrane region" description="Helical" evidence="8">
    <location>
        <begin position="327"/>
        <end position="345"/>
    </location>
</feature>
<evidence type="ECO:0000256" key="8">
    <source>
        <dbReference type="SAM" id="Phobius"/>
    </source>
</evidence>
<dbReference type="PANTHER" id="PTHR33908">
    <property type="entry name" value="MANNOSYLTRANSFERASE YKCB-RELATED"/>
    <property type="match status" value="1"/>
</dbReference>
<evidence type="ECO:0000256" key="1">
    <source>
        <dbReference type="ARBA" id="ARBA00004651"/>
    </source>
</evidence>
<protein>
    <submittedName>
        <fullName evidence="9">Uncharacterized protein</fullName>
    </submittedName>
</protein>
<sequence>MTGLIFKKSFIIQTMYKKCKMYKVNTLNKNKTLAPTVAIIAFLLYLIIKNNLLIYGDEPEIAETAINMLNGYKAIFRGNLSIIEPQSYLYGSIYTYIFFAVTFPITLIRQILGFPVSDKNFFYLFFRVINLGIFTLSLVYMYKILRLLELKNRNYRLWALFLWVINPIFIARSQFINQDVLALSLFSISSFYYLKYLNNKEDKYIFIYFFISGLTISAKITYIIPLIFSTFFYLYIDKKVLLKKMVFLILPLVSYIISFPYSVVNFHRYFNRLIELKALEAGIALDSYNLNPLYYLEKNFIYLFPILIYIIYKIYKKKMKMEWNLKTIYIVGLWVSLILFFSVQIRKTDRWGMPIYFLGYILVIYYLYKSRAKKIIYTLLQINAFILISMIFPILVFFTQKDPRNILRKYVERNTKNTYAILSEHGNNDEVEKNTNVSVFKHKIYENKDDLTTYFPYPEIEKYDYLIISNGAIRDFYNRYSLSKYKGIRSWNNYINNLTKVDSVGSNKIRYEPEIGFTIYKVN</sequence>
<evidence type="ECO:0000313" key="10">
    <source>
        <dbReference type="Proteomes" id="UP000230214"/>
    </source>
</evidence>
<comment type="caution">
    <text evidence="9">The sequence shown here is derived from an EMBL/GenBank/DDBJ whole genome shotgun (WGS) entry which is preliminary data.</text>
</comment>
<organism evidence="9 10">
    <name type="scientific">candidate division WWE3 bacterium CG10_big_fil_rev_8_21_14_0_10_32_10</name>
    <dbReference type="NCBI Taxonomy" id="1975090"/>
    <lineage>
        <taxon>Bacteria</taxon>
        <taxon>Katanobacteria</taxon>
    </lineage>
</organism>
<evidence type="ECO:0000256" key="3">
    <source>
        <dbReference type="ARBA" id="ARBA00022676"/>
    </source>
</evidence>
<proteinExistence type="predicted"/>
<evidence type="ECO:0000256" key="6">
    <source>
        <dbReference type="ARBA" id="ARBA00022989"/>
    </source>
</evidence>
<gene>
    <name evidence="9" type="ORF">COV24_02065</name>
</gene>
<keyword evidence="6 8" id="KW-1133">Transmembrane helix</keyword>
<feature type="transmembrane region" description="Helical" evidence="8">
    <location>
        <begin position="206"/>
        <end position="234"/>
    </location>
</feature>
<evidence type="ECO:0000256" key="4">
    <source>
        <dbReference type="ARBA" id="ARBA00022679"/>
    </source>
</evidence>
<name>A0A2H0RAQ0_UNCKA</name>
<dbReference type="EMBL" id="PCXU01000018">
    <property type="protein sequence ID" value="PIR43588.1"/>
    <property type="molecule type" value="Genomic_DNA"/>
</dbReference>
<keyword evidence="3" id="KW-0328">Glycosyltransferase</keyword>
<keyword evidence="5 8" id="KW-0812">Transmembrane</keyword>
<feature type="transmembrane region" description="Helical" evidence="8">
    <location>
        <begin position="375"/>
        <end position="398"/>
    </location>
</feature>
<keyword evidence="7 8" id="KW-0472">Membrane</keyword>
<feature type="transmembrane region" description="Helical" evidence="8">
    <location>
        <begin position="88"/>
        <end position="108"/>
    </location>
</feature>
<dbReference type="GO" id="GO:0005886">
    <property type="term" value="C:plasma membrane"/>
    <property type="evidence" value="ECO:0007669"/>
    <property type="project" value="UniProtKB-SubCell"/>
</dbReference>
<dbReference type="GO" id="GO:0009103">
    <property type="term" value="P:lipopolysaccharide biosynthetic process"/>
    <property type="evidence" value="ECO:0007669"/>
    <property type="project" value="UniProtKB-ARBA"/>
</dbReference>
<feature type="transmembrane region" description="Helical" evidence="8">
    <location>
        <begin position="120"/>
        <end position="142"/>
    </location>
</feature>
<keyword evidence="4" id="KW-0808">Transferase</keyword>
<dbReference type="PANTHER" id="PTHR33908:SF11">
    <property type="entry name" value="MEMBRANE PROTEIN"/>
    <property type="match status" value="1"/>
</dbReference>
<feature type="transmembrane region" description="Helical" evidence="8">
    <location>
        <begin position="154"/>
        <end position="171"/>
    </location>
</feature>
<evidence type="ECO:0000313" key="9">
    <source>
        <dbReference type="EMBL" id="PIR43588.1"/>
    </source>
</evidence>
<feature type="transmembrane region" description="Helical" evidence="8">
    <location>
        <begin position="299"/>
        <end position="315"/>
    </location>
</feature>
<dbReference type="InterPro" id="IPR050297">
    <property type="entry name" value="LipidA_mod_glycosyltrf_83"/>
</dbReference>
<feature type="transmembrane region" description="Helical" evidence="8">
    <location>
        <begin position="246"/>
        <end position="264"/>
    </location>
</feature>
<evidence type="ECO:0000256" key="5">
    <source>
        <dbReference type="ARBA" id="ARBA00022692"/>
    </source>
</evidence>
<dbReference type="Proteomes" id="UP000230214">
    <property type="component" value="Unassembled WGS sequence"/>
</dbReference>
<keyword evidence="2" id="KW-1003">Cell membrane</keyword>
<accession>A0A2H0RAQ0</accession>
<dbReference type="GO" id="GO:0016763">
    <property type="term" value="F:pentosyltransferase activity"/>
    <property type="evidence" value="ECO:0007669"/>
    <property type="project" value="TreeGrafter"/>
</dbReference>
<reference evidence="9 10" key="1">
    <citation type="submission" date="2017-09" db="EMBL/GenBank/DDBJ databases">
        <title>Depth-based differentiation of microbial function through sediment-hosted aquifers and enrichment of novel symbionts in the deep terrestrial subsurface.</title>
        <authorList>
            <person name="Probst A.J."/>
            <person name="Ladd B."/>
            <person name="Jarett J.K."/>
            <person name="Geller-Mcgrath D.E."/>
            <person name="Sieber C.M."/>
            <person name="Emerson J.B."/>
            <person name="Anantharaman K."/>
            <person name="Thomas B.C."/>
            <person name="Malmstrom R."/>
            <person name="Stieglmeier M."/>
            <person name="Klingl A."/>
            <person name="Woyke T."/>
            <person name="Ryan C.M."/>
            <person name="Banfield J.F."/>
        </authorList>
    </citation>
    <scope>NUCLEOTIDE SEQUENCE [LARGE SCALE GENOMIC DNA]</scope>
    <source>
        <strain evidence="9">CG10_big_fil_rev_8_21_14_0_10_32_10</strain>
    </source>
</reference>
<comment type="subcellular location">
    <subcellularLocation>
        <location evidence="1">Cell membrane</location>
        <topology evidence="1">Multi-pass membrane protein</topology>
    </subcellularLocation>
</comment>
<feature type="transmembrane region" description="Helical" evidence="8">
    <location>
        <begin position="32"/>
        <end position="48"/>
    </location>
</feature>